<keyword evidence="1" id="KW-1133">Transmembrane helix</keyword>
<reference evidence="3" key="1">
    <citation type="journal article" date="2014" name="Int. J. Syst. Evol. Microbiol.">
        <title>Complete genome of a new Firmicutes species belonging to the dominant human colonic microbiota ('Ruminococcus bicirculans') reveals two chromosomes and a selective capacity to utilize plant glucans.</title>
        <authorList>
            <consortium name="NISC Comparative Sequencing Program"/>
            <person name="Wegmann U."/>
            <person name="Louis P."/>
            <person name="Goesmann A."/>
            <person name="Henrissat B."/>
            <person name="Duncan S.H."/>
            <person name="Flint H.J."/>
        </authorList>
    </citation>
    <scope>NUCLEOTIDE SEQUENCE</scope>
    <source>
        <strain evidence="3">CCM 4175</strain>
    </source>
</reference>
<evidence type="ECO:0000313" key="4">
    <source>
        <dbReference type="EMBL" id="SNW03371.1"/>
    </source>
</evidence>
<dbReference type="AlphaFoldDB" id="A0A240C5H7"/>
<dbReference type="EMBL" id="BMCB01000008">
    <property type="protein sequence ID" value="GGA92050.1"/>
    <property type="molecule type" value="Genomic_DNA"/>
</dbReference>
<keyword evidence="1" id="KW-0812">Transmembrane</keyword>
<keyword evidence="1" id="KW-0472">Membrane</keyword>
<evidence type="ECO:0000313" key="6">
    <source>
        <dbReference type="Proteomes" id="UP000652995"/>
    </source>
</evidence>
<reference evidence="6" key="3">
    <citation type="journal article" date="2019" name="Int. J. Syst. Evol. Microbiol.">
        <title>The Global Catalogue of Microorganisms (GCM) 10K type strain sequencing project: providing services to taxonomists for standard genome sequencing and annotation.</title>
        <authorList>
            <consortium name="The Broad Institute Genomics Platform"/>
            <consortium name="The Broad Institute Genome Sequencing Center for Infectious Disease"/>
            <person name="Wu L."/>
            <person name="Ma J."/>
        </authorList>
    </citation>
    <scope>NUCLEOTIDE SEQUENCE [LARGE SCALE GENOMIC DNA]</scope>
    <source>
        <strain evidence="6">CCM 4175</strain>
    </source>
</reference>
<evidence type="ECO:0000259" key="2">
    <source>
        <dbReference type="Pfam" id="PF03703"/>
    </source>
</evidence>
<evidence type="ECO:0000256" key="1">
    <source>
        <dbReference type="SAM" id="Phobius"/>
    </source>
</evidence>
<feature type="transmembrane region" description="Helical" evidence="1">
    <location>
        <begin position="20"/>
        <end position="42"/>
    </location>
</feature>
<keyword evidence="6" id="KW-1185">Reference proteome</keyword>
<dbReference type="PANTHER" id="PTHR34473:SF2">
    <property type="entry name" value="UPF0699 TRANSMEMBRANE PROTEIN YDBT"/>
    <property type="match status" value="1"/>
</dbReference>
<dbReference type="OrthoDB" id="1750577at2"/>
<organism evidence="4 5">
    <name type="scientific">Staphylococcus muscae</name>
    <dbReference type="NCBI Taxonomy" id="1294"/>
    <lineage>
        <taxon>Bacteria</taxon>
        <taxon>Bacillati</taxon>
        <taxon>Bacillota</taxon>
        <taxon>Bacilli</taxon>
        <taxon>Bacillales</taxon>
        <taxon>Staphylococcaceae</taxon>
        <taxon>Staphylococcus</taxon>
    </lineage>
</organism>
<dbReference type="InterPro" id="IPR005182">
    <property type="entry name" value="YdbS-like_PH"/>
</dbReference>
<protein>
    <submittedName>
        <fullName evidence="3">Membrane protein</fullName>
    </submittedName>
    <submittedName>
        <fullName evidence="4">Membrane spanning protein</fullName>
    </submittedName>
</protein>
<accession>A0A240C5H7</accession>
<name>A0A240C5H7_9STAP</name>
<dbReference type="Pfam" id="PF03703">
    <property type="entry name" value="bPH_2"/>
    <property type="match status" value="1"/>
</dbReference>
<evidence type="ECO:0000313" key="3">
    <source>
        <dbReference type="EMBL" id="GGA92050.1"/>
    </source>
</evidence>
<evidence type="ECO:0000313" key="5">
    <source>
        <dbReference type="Proteomes" id="UP000243706"/>
    </source>
</evidence>
<dbReference type="RefSeq" id="WP_095117486.1">
    <property type="nucleotide sequence ID" value="NZ_BMCB01000008.1"/>
</dbReference>
<sequence length="191" mass="21909">MTHELYNKMAPEARKVMRIASMIITAAILILAIASFVSSYFISSFESQLKWVALLLVIIAVLYAVVFVWLKPLYTYHVFRYHFSEQGIVVREGFIFVQQTQVPLFRIQNIDMDEGFIMRKYGLATLTISTAGGNVEISLIEKEQALKIKQLIQQGIIIDENNDESHTPLEITDENYDKIKDAQTEDEETLL</sequence>
<dbReference type="Proteomes" id="UP000243706">
    <property type="component" value="Chromosome 1"/>
</dbReference>
<gene>
    <name evidence="3" type="ORF">GCM10007183_15250</name>
    <name evidence="4" type="ORF">SAMEA4412661_01597</name>
</gene>
<feature type="domain" description="YdbS-like PH" evidence="2">
    <location>
        <begin position="76"/>
        <end position="152"/>
    </location>
</feature>
<feature type="transmembrane region" description="Helical" evidence="1">
    <location>
        <begin position="48"/>
        <end position="70"/>
    </location>
</feature>
<reference evidence="4 5" key="2">
    <citation type="submission" date="2017-06" db="EMBL/GenBank/DDBJ databases">
        <authorList>
            <consortium name="Pathogen Informatics"/>
        </authorList>
    </citation>
    <scope>NUCLEOTIDE SEQUENCE [LARGE SCALE GENOMIC DNA]</scope>
    <source>
        <strain evidence="4 5">NCTC13833</strain>
    </source>
</reference>
<proteinExistence type="predicted"/>
<dbReference type="Proteomes" id="UP000652995">
    <property type="component" value="Unassembled WGS sequence"/>
</dbReference>
<reference evidence="3" key="4">
    <citation type="submission" date="2024-05" db="EMBL/GenBank/DDBJ databases">
        <authorList>
            <person name="Sun Q."/>
            <person name="Sedlacek I."/>
        </authorList>
    </citation>
    <scope>NUCLEOTIDE SEQUENCE</scope>
    <source>
        <strain evidence="3">CCM 4175</strain>
    </source>
</reference>
<dbReference type="EMBL" id="LT906464">
    <property type="protein sequence ID" value="SNW03371.1"/>
    <property type="molecule type" value="Genomic_DNA"/>
</dbReference>
<dbReference type="PANTHER" id="PTHR34473">
    <property type="entry name" value="UPF0699 TRANSMEMBRANE PROTEIN YDBS"/>
    <property type="match status" value="1"/>
</dbReference>
<dbReference type="KEGG" id="smus:C7J88_04650"/>